<feature type="transmembrane region" description="Helical" evidence="1">
    <location>
        <begin position="226"/>
        <end position="245"/>
    </location>
</feature>
<feature type="domain" description="CAAX prenyl protease 2/Lysostaphin resistance protein A-like" evidence="2">
    <location>
        <begin position="126"/>
        <end position="212"/>
    </location>
</feature>
<protein>
    <submittedName>
        <fullName evidence="3">Membrane protease YdiL (CAAX protease family)</fullName>
    </submittedName>
</protein>
<feature type="transmembrane region" description="Helical" evidence="1">
    <location>
        <begin position="122"/>
        <end position="140"/>
    </location>
</feature>
<sequence>MLDPRGPQPLHAAASYFLMLLLAVLFFLFSDWTDGWLSALLRISAMQWASLLAILAVLSLAALSFRTTLRLNWPGPRAMAAGLFLGIGLSGFIAATLAHLYSLGEAADYAREVQQVLGEAEVRLGALTLLLVIVVLAPVAEELLFRGAVLSGLLASYPQWLAVALSTAMFAILHLHPAHFSITAVLGLICALTVLRLGSIWPAIVLHAAYNGSAMLMDILGFPEVLPLWTILPALAMMGTGVFLASRP</sequence>
<feature type="transmembrane region" description="Helical" evidence="1">
    <location>
        <begin position="185"/>
        <end position="206"/>
    </location>
</feature>
<dbReference type="PANTHER" id="PTHR36435:SF1">
    <property type="entry name" value="CAAX AMINO TERMINAL PROTEASE FAMILY PROTEIN"/>
    <property type="match status" value="1"/>
</dbReference>
<keyword evidence="3" id="KW-0645">Protease</keyword>
<dbReference type="InterPro" id="IPR003675">
    <property type="entry name" value="Rce1/LyrA-like_dom"/>
</dbReference>
<reference evidence="3 4" key="1">
    <citation type="submission" date="2022-03" db="EMBL/GenBank/DDBJ databases">
        <title>Genomic Encyclopedia of Type Strains, Phase III (KMG-III): the genomes of soil and plant-associated and newly described type strains.</title>
        <authorList>
            <person name="Whitman W."/>
        </authorList>
    </citation>
    <scope>NUCLEOTIDE SEQUENCE [LARGE SCALE GENOMIC DNA]</scope>
    <source>
        <strain evidence="3 4">BSker1</strain>
    </source>
</reference>
<proteinExistence type="predicted"/>
<keyword evidence="1" id="KW-0812">Transmembrane</keyword>
<keyword evidence="3" id="KW-0378">Hydrolase</keyword>
<dbReference type="GO" id="GO:0008233">
    <property type="term" value="F:peptidase activity"/>
    <property type="evidence" value="ECO:0007669"/>
    <property type="project" value="UniProtKB-KW"/>
</dbReference>
<dbReference type="Proteomes" id="UP001523550">
    <property type="component" value="Unassembled WGS sequence"/>
</dbReference>
<evidence type="ECO:0000256" key="1">
    <source>
        <dbReference type="SAM" id="Phobius"/>
    </source>
</evidence>
<feature type="transmembrane region" description="Helical" evidence="1">
    <location>
        <begin position="45"/>
        <end position="66"/>
    </location>
</feature>
<evidence type="ECO:0000313" key="3">
    <source>
        <dbReference type="EMBL" id="MCP1727316.1"/>
    </source>
</evidence>
<accession>A0ABT1G7N1</accession>
<keyword evidence="4" id="KW-1185">Reference proteome</keyword>
<feature type="transmembrane region" description="Helical" evidence="1">
    <location>
        <begin position="12"/>
        <end position="33"/>
    </location>
</feature>
<dbReference type="PANTHER" id="PTHR36435">
    <property type="entry name" value="SLR1288 PROTEIN"/>
    <property type="match status" value="1"/>
</dbReference>
<gene>
    <name evidence="3" type="ORF">J2T60_001281</name>
</gene>
<keyword evidence="1" id="KW-0472">Membrane</keyword>
<name>A0ABT1G7N1_9GAMM</name>
<dbReference type="EMBL" id="JALJYF010000001">
    <property type="protein sequence ID" value="MCP1727316.1"/>
    <property type="molecule type" value="Genomic_DNA"/>
</dbReference>
<dbReference type="GO" id="GO:0006508">
    <property type="term" value="P:proteolysis"/>
    <property type="evidence" value="ECO:0007669"/>
    <property type="project" value="UniProtKB-KW"/>
</dbReference>
<dbReference type="InterPro" id="IPR052710">
    <property type="entry name" value="CAAX_protease"/>
</dbReference>
<feature type="transmembrane region" description="Helical" evidence="1">
    <location>
        <begin position="160"/>
        <end position="178"/>
    </location>
</feature>
<organism evidence="3 4">
    <name type="scientific">Natronospira proteinivora</name>
    <dbReference type="NCBI Taxonomy" id="1807133"/>
    <lineage>
        <taxon>Bacteria</taxon>
        <taxon>Pseudomonadati</taxon>
        <taxon>Pseudomonadota</taxon>
        <taxon>Gammaproteobacteria</taxon>
        <taxon>Natronospirales</taxon>
        <taxon>Natronospiraceae</taxon>
        <taxon>Natronospira</taxon>
    </lineage>
</organism>
<feature type="transmembrane region" description="Helical" evidence="1">
    <location>
        <begin position="78"/>
        <end position="101"/>
    </location>
</feature>
<comment type="caution">
    <text evidence="3">The sequence shown here is derived from an EMBL/GenBank/DDBJ whole genome shotgun (WGS) entry which is preliminary data.</text>
</comment>
<evidence type="ECO:0000259" key="2">
    <source>
        <dbReference type="Pfam" id="PF02517"/>
    </source>
</evidence>
<keyword evidence="1" id="KW-1133">Transmembrane helix</keyword>
<dbReference type="RefSeq" id="WP_253447037.1">
    <property type="nucleotide sequence ID" value="NZ_JALJYF010000001.1"/>
</dbReference>
<evidence type="ECO:0000313" key="4">
    <source>
        <dbReference type="Proteomes" id="UP001523550"/>
    </source>
</evidence>
<dbReference type="Pfam" id="PF02517">
    <property type="entry name" value="Rce1-like"/>
    <property type="match status" value="1"/>
</dbReference>